<organism evidence="1 2">
    <name type="scientific">Entomophthora muscae</name>
    <dbReference type="NCBI Taxonomy" id="34485"/>
    <lineage>
        <taxon>Eukaryota</taxon>
        <taxon>Fungi</taxon>
        <taxon>Fungi incertae sedis</taxon>
        <taxon>Zoopagomycota</taxon>
        <taxon>Entomophthoromycotina</taxon>
        <taxon>Entomophthoromycetes</taxon>
        <taxon>Entomophthorales</taxon>
        <taxon>Entomophthoraceae</taxon>
        <taxon>Entomophthora</taxon>
    </lineage>
</organism>
<accession>A0ACC2SQS1</accession>
<protein>
    <submittedName>
        <fullName evidence="1">Uncharacterized protein</fullName>
    </submittedName>
</protein>
<dbReference type="Proteomes" id="UP001165960">
    <property type="component" value="Unassembled WGS sequence"/>
</dbReference>
<proteinExistence type="predicted"/>
<evidence type="ECO:0000313" key="2">
    <source>
        <dbReference type="Proteomes" id="UP001165960"/>
    </source>
</evidence>
<comment type="caution">
    <text evidence="1">The sequence shown here is derived from an EMBL/GenBank/DDBJ whole genome shotgun (WGS) entry which is preliminary data.</text>
</comment>
<keyword evidence="2" id="KW-1185">Reference proteome</keyword>
<name>A0ACC2SQS1_9FUNG</name>
<dbReference type="EMBL" id="QTSX02004433">
    <property type="protein sequence ID" value="KAJ9064680.1"/>
    <property type="molecule type" value="Genomic_DNA"/>
</dbReference>
<reference evidence="1" key="1">
    <citation type="submission" date="2022-04" db="EMBL/GenBank/DDBJ databases">
        <title>Genome of the entomopathogenic fungus Entomophthora muscae.</title>
        <authorList>
            <person name="Elya C."/>
            <person name="Lovett B.R."/>
            <person name="Lee E."/>
            <person name="Macias A.M."/>
            <person name="Hajek A.E."/>
            <person name="De Bivort B.L."/>
            <person name="Kasson M.T."/>
            <person name="De Fine Licht H.H."/>
            <person name="Stajich J.E."/>
        </authorList>
    </citation>
    <scope>NUCLEOTIDE SEQUENCE</scope>
    <source>
        <strain evidence="1">Berkeley</strain>
    </source>
</reference>
<gene>
    <name evidence="1" type="ORF">DSO57_1027884</name>
</gene>
<sequence>MNIPMILPALKFVVFSLALFLLLLWSTSPDLWGEISLSACLVGRDPASLWDLPSSLLFSGEAVVKSLTCDDLYLDTVDLTSPVSEEVVPPMPPLPNVVQSHSVPPGPSKVSSPAPTRTPWLLTGLILMGLNAYFPQLSLVFSLWSPLQAAIPVLHWMASWWFVTPGWEPYLVSLALLSHTFGTFQDFNLPEDEPQVLSLFTAQDFLQLALVQQKEVLDLLYWFLDIFAKDSTDYGLAKGVIHQIDTGDAPPFCAKPYCCS</sequence>
<evidence type="ECO:0000313" key="1">
    <source>
        <dbReference type="EMBL" id="KAJ9064680.1"/>
    </source>
</evidence>